<feature type="domain" description="PAS" evidence="7">
    <location>
        <begin position="44"/>
        <end position="93"/>
    </location>
</feature>
<evidence type="ECO:0000256" key="5">
    <source>
        <dbReference type="ARBA" id="ARBA00022991"/>
    </source>
</evidence>
<feature type="domain" description="PAS" evidence="7">
    <location>
        <begin position="301"/>
        <end position="347"/>
    </location>
</feature>
<evidence type="ECO:0000256" key="1">
    <source>
        <dbReference type="ARBA" id="ARBA00022543"/>
    </source>
</evidence>
<evidence type="ECO:0000259" key="8">
    <source>
        <dbReference type="PROSITE" id="PS50113"/>
    </source>
</evidence>
<keyword evidence="4" id="KW-0288">FMN</keyword>
<keyword evidence="2" id="KW-0716">Sensory transduction</keyword>
<evidence type="ECO:0000256" key="3">
    <source>
        <dbReference type="ARBA" id="ARBA00022630"/>
    </source>
</evidence>
<organism evidence="9">
    <name type="scientific">Laurelia sempervirens</name>
    <dbReference type="NCBI Taxonomy" id="63809"/>
    <lineage>
        <taxon>Eukaryota</taxon>
        <taxon>Viridiplantae</taxon>
        <taxon>Streptophyta</taxon>
        <taxon>Embryophyta</taxon>
        <taxon>Tracheophyta</taxon>
        <taxon>Spermatophyta</taxon>
        <taxon>Magnoliopsida</taxon>
        <taxon>Magnoliidae</taxon>
        <taxon>Laurales</taxon>
        <taxon>Atherospermataceae</taxon>
        <taxon>Laurelia</taxon>
    </lineage>
</organism>
<dbReference type="PANTHER" id="PTHR47429:SF2">
    <property type="entry name" value="PROTEIN TWIN LOV 1"/>
    <property type="match status" value="1"/>
</dbReference>
<evidence type="ECO:0000259" key="7">
    <source>
        <dbReference type="PROSITE" id="PS50112"/>
    </source>
</evidence>
<keyword evidence="3" id="KW-0285">Flavoprotein</keyword>
<evidence type="ECO:0000313" key="9">
    <source>
        <dbReference type="EMBL" id="AML79100.1"/>
    </source>
</evidence>
<dbReference type="SMART" id="SM00086">
    <property type="entry name" value="PAC"/>
    <property type="match status" value="2"/>
</dbReference>
<dbReference type="Pfam" id="PF13426">
    <property type="entry name" value="PAS_9"/>
    <property type="match status" value="2"/>
</dbReference>
<evidence type="ECO:0000256" key="4">
    <source>
        <dbReference type="ARBA" id="ARBA00022643"/>
    </source>
</evidence>
<dbReference type="GO" id="GO:0009637">
    <property type="term" value="P:response to blue light"/>
    <property type="evidence" value="ECO:0007669"/>
    <property type="project" value="UniProtKB-ARBA"/>
</dbReference>
<keyword evidence="1" id="KW-0600">Photoreceptor protein</keyword>
<feature type="domain" description="PAC" evidence="8">
    <location>
        <begin position="348"/>
        <end position="402"/>
    </location>
</feature>
<dbReference type="InterPro" id="IPR035965">
    <property type="entry name" value="PAS-like_dom_sf"/>
</dbReference>
<dbReference type="NCBIfam" id="TIGR00229">
    <property type="entry name" value="sensory_box"/>
    <property type="match status" value="2"/>
</dbReference>
<dbReference type="FunFam" id="3.30.450.20:FF:000211">
    <property type="entry name" value="Protein TWIN LOV 1"/>
    <property type="match status" value="1"/>
</dbReference>
<name>A0A126X3V3_9MAGN</name>
<dbReference type="FunFam" id="3.30.450.20:FF:000153">
    <property type="entry name" value="Protein TWIN LOV 1 isoform D"/>
    <property type="match status" value="1"/>
</dbReference>
<dbReference type="CDD" id="cd00130">
    <property type="entry name" value="PAS"/>
    <property type="match status" value="2"/>
</dbReference>
<dbReference type="SMART" id="SM00091">
    <property type="entry name" value="PAS"/>
    <property type="match status" value="2"/>
</dbReference>
<keyword evidence="5" id="KW-0157">Chromophore</keyword>
<evidence type="ECO:0000256" key="6">
    <source>
        <dbReference type="ARBA" id="ARBA00023170"/>
    </source>
</evidence>
<reference evidence="9" key="1">
    <citation type="journal article" date="2016" name="Proc. Natl. Acad. Sci. U.S.A.">
        <title>Functional and topological diversity of LOV domain photoreceptors.</title>
        <authorList>
            <person name="Glantz S.T."/>
            <person name="Carpenter E.J."/>
            <person name="Melkonian M."/>
            <person name="Gardner K.H."/>
            <person name="Boyden E.S."/>
            <person name="Wong G.K."/>
            <person name="Chow B.Y."/>
        </authorList>
    </citation>
    <scope>NUCLEOTIDE SEQUENCE</scope>
    <source>
        <strain evidence="9">WAIL_2011002</strain>
    </source>
</reference>
<sequence length="428" mass="47406">MGLRIHTITAEEEIRRRRRIVAKMDSELGHEGYGLIDDSLSSRYSALVREALDELPDNFLITDPGISGNPIVFASRGFLKMSGYSREEVLGRNGRIFQGAGTNRRSVSEIREAIRQEKTMQLSLLNYKKDGTPIWVLFHLSPVFSKEDGRVSHFVAVQVPISTNSWASGSGSRRNWSNTVGDSSSMREIFVGSCRREVCLDSVAELSRSRPYDSYVDSDYRGLEAEESCEAGDLEKQKAATAVGNILSTLTQYSQLTGKVVCGNRCSSFGILPISSSLNISLGRIKQSFVLTDPHLLDMPIVYASDAFIKLTGYSRHEVLGRNCRFLQGPDTNFEALCQIRESIQTSQSCTVRILNYRKDRSSFWNLLHISPVRNASGKIAFYVGVQIDEGSKSNGQWLSPEMRQLGAVGAVKVAVRSFSMGVGPSKS</sequence>
<dbReference type="InterPro" id="IPR001610">
    <property type="entry name" value="PAC"/>
</dbReference>
<accession>A0A126X3V3</accession>
<keyword evidence="6" id="KW-0675">Receptor</keyword>
<dbReference type="InterPro" id="IPR000700">
    <property type="entry name" value="PAS-assoc_C"/>
</dbReference>
<protein>
    <submittedName>
        <fullName evidence="9">Putative LOV domain-containing protein</fullName>
    </submittedName>
</protein>
<dbReference type="PROSITE" id="PS50112">
    <property type="entry name" value="PAS"/>
    <property type="match status" value="2"/>
</dbReference>
<evidence type="ECO:0000256" key="2">
    <source>
        <dbReference type="ARBA" id="ARBA00022606"/>
    </source>
</evidence>
<dbReference type="AlphaFoldDB" id="A0A126X3V3"/>
<dbReference type="PROSITE" id="PS50113">
    <property type="entry name" value="PAC"/>
    <property type="match status" value="1"/>
</dbReference>
<dbReference type="PANTHER" id="PTHR47429">
    <property type="entry name" value="PROTEIN TWIN LOV 1"/>
    <property type="match status" value="1"/>
</dbReference>
<dbReference type="GO" id="GO:0009881">
    <property type="term" value="F:photoreceptor activity"/>
    <property type="evidence" value="ECO:0007669"/>
    <property type="project" value="UniProtKB-KW"/>
</dbReference>
<dbReference type="SUPFAM" id="SSF55785">
    <property type="entry name" value="PYP-like sensor domain (PAS domain)"/>
    <property type="match status" value="2"/>
</dbReference>
<dbReference type="EMBL" id="KU701507">
    <property type="protein sequence ID" value="AML79100.1"/>
    <property type="molecule type" value="mRNA"/>
</dbReference>
<dbReference type="Gene3D" id="3.30.450.20">
    <property type="entry name" value="PAS domain"/>
    <property type="match status" value="2"/>
</dbReference>
<dbReference type="InterPro" id="IPR000014">
    <property type="entry name" value="PAS"/>
</dbReference>
<dbReference type="GO" id="GO:0005634">
    <property type="term" value="C:nucleus"/>
    <property type="evidence" value="ECO:0007669"/>
    <property type="project" value="TreeGrafter"/>
</dbReference>
<proteinExistence type="evidence at transcript level"/>